<proteinExistence type="predicted"/>
<reference evidence="1" key="1">
    <citation type="journal article" date="2012" name="Science">
        <title>Fermentation, hydrogen, and sulfur metabolism in multiple uncultivated bacterial phyla.</title>
        <authorList>
            <person name="Wrighton K.C."/>
            <person name="Thomas B.C."/>
            <person name="Sharon I."/>
            <person name="Miller C.S."/>
            <person name="Castelle C.J."/>
            <person name="VerBerkmoes N.C."/>
            <person name="Wilkins M.J."/>
            <person name="Hettich R.L."/>
            <person name="Lipton M.S."/>
            <person name="Williams K.H."/>
            <person name="Long P.E."/>
            <person name="Banfield J.F."/>
        </authorList>
    </citation>
    <scope>NUCLEOTIDE SEQUENCE [LARGE SCALE GENOMIC DNA]</scope>
</reference>
<dbReference type="AlphaFoldDB" id="K1XIS3"/>
<dbReference type="EMBL" id="AMFJ01034115">
    <property type="protein sequence ID" value="EKD30235.1"/>
    <property type="molecule type" value="Genomic_DNA"/>
</dbReference>
<name>K1XIS3_9BACT</name>
<sequence>MITQYSHVGCTVLIINFEEEIMSDKFIMASQMLAIIEENKRNRLLMRMGRYDAKVIATVEDILAKMALGENREYDISLIWAENNENFREQFKDLTYKFGYTMVHYIDTPNQRFLSAFFTRE</sequence>
<evidence type="ECO:0000313" key="1">
    <source>
        <dbReference type="EMBL" id="EKD30235.1"/>
    </source>
</evidence>
<gene>
    <name evidence="1" type="ORF">ACD_78C00115G0019</name>
</gene>
<comment type="caution">
    <text evidence="1">The sequence shown here is derived from an EMBL/GenBank/DDBJ whole genome shotgun (WGS) entry which is preliminary data.</text>
</comment>
<accession>K1XIS3</accession>
<organism evidence="1">
    <name type="scientific">uncultured bacterium</name>
    <name type="common">gcode 4</name>
    <dbReference type="NCBI Taxonomy" id="1234023"/>
    <lineage>
        <taxon>Bacteria</taxon>
        <taxon>environmental samples</taxon>
    </lineage>
</organism>
<protein>
    <submittedName>
        <fullName evidence="1">Uncharacterized protein</fullName>
    </submittedName>
</protein>